<dbReference type="EMBL" id="BGPR01041438">
    <property type="protein sequence ID" value="GBO17709.1"/>
    <property type="molecule type" value="Genomic_DNA"/>
</dbReference>
<dbReference type="SUPFAM" id="SSF56672">
    <property type="entry name" value="DNA/RNA polymerases"/>
    <property type="match status" value="1"/>
</dbReference>
<comment type="caution">
    <text evidence="1">The sequence shown here is derived from an EMBL/GenBank/DDBJ whole genome shotgun (WGS) entry which is preliminary data.</text>
</comment>
<dbReference type="PANTHER" id="PTHR47331">
    <property type="entry name" value="PHD-TYPE DOMAIN-CONTAINING PROTEIN"/>
    <property type="match status" value="1"/>
</dbReference>
<evidence type="ECO:0008006" key="3">
    <source>
        <dbReference type="Google" id="ProtNLM"/>
    </source>
</evidence>
<sequence length="299" mass="35086">MDYDKINEFWELENMGINSQENINLEMQILEKFEEITTYTNGRYETKLFWKDDQSQLNNNYEIAKKRLFNLNNKFKRDKNLYLNYKEIIQKQLKDGIVEYANCEPNNTCPGYFMPHHAVIREQKETTEVRICFDASSKSKGQACLNDLLYSSPNLNPELLRIVLKFRIGKIAMCADIQRAFLEIGIKENDRKYLQFLWAQDNGTCLDLEGQPIRALKMKRVPFGEAGMNLRKWVTSSPELERWWKNNEVDYRGCVAESEVTPKVLGLVWNHHLDCLKVDIDNISNMKGTYLSKRSVLSI</sequence>
<dbReference type="PANTHER" id="PTHR47331:SF5">
    <property type="entry name" value="RIBONUCLEASE H"/>
    <property type="match status" value="1"/>
</dbReference>
<dbReference type="InterPro" id="IPR043502">
    <property type="entry name" value="DNA/RNA_pol_sf"/>
</dbReference>
<keyword evidence="2" id="KW-1185">Reference proteome</keyword>
<name>A0A4Y2UXG5_ARAVE</name>
<accession>A0A4Y2UXG5</accession>
<dbReference type="AlphaFoldDB" id="A0A4Y2UXG5"/>
<evidence type="ECO:0000313" key="2">
    <source>
        <dbReference type="Proteomes" id="UP000499080"/>
    </source>
</evidence>
<gene>
    <name evidence="1" type="ORF">AVEN_101018_1</name>
</gene>
<dbReference type="GO" id="GO:0071897">
    <property type="term" value="P:DNA biosynthetic process"/>
    <property type="evidence" value="ECO:0007669"/>
    <property type="project" value="UniProtKB-ARBA"/>
</dbReference>
<dbReference type="Proteomes" id="UP000499080">
    <property type="component" value="Unassembled WGS sequence"/>
</dbReference>
<dbReference type="OrthoDB" id="8045564at2759"/>
<evidence type="ECO:0000313" key="1">
    <source>
        <dbReference type="EMBL" id="GBO17709.1"/>
    </source>
</evidence>
<proteinExistence type="predicted"/>
<protein>
    <recommendedName>
        <fullName evidence="3">Reverse transcriptase domain-containing protein</fullName>
    </recommendedName>
</protein>
<reference evidence="1 2" key="1">
    <citation type="journal article" date="2019" name="Sci. Rep.">
        <title>Orb-weaving spider Araneus ventricosus genome elucidates the spidroin gene catalogue.</title>
        <authorList>
            <person name="Kono N."/>
            <person name="Nakamura H."/>
            <person name="Ohtoshi R."/>
            <person name="Moran D.A.P."/>
            <person name="Shinohara A."/>
            <person name="Yoshida Y."/>
            <person name="Fujiwara M."/>
            <person name="Mori M."/>
            <person name="Tomita M."/>
            <person name="Arakawa K."/>
        </authorList>
    </citation>
    <scope>NUCLEOTIDE SEQUENCE [LARGE SCALE GENOMIC DNA]</scope>
</reference>
<organism evidence="1 2">
    <name type="scientific">Araneus ventricosus</name>
    <name type="common">Orbweaver spider</name>
    <name type="synonym">Epeira ventricosa</name>
    <dbReference type="NCBI Taxonomy" id="182803"/>
    <lineage>
        <taxon>Eukaryota</taxon>
        <taxon>Metazoa</taxon>
        <taxon>Ecdysozoa</taxon>
        <taxon>Arthropoda</taxon>
        <taxon>Chelicerata</taxon>
        <taxon>Arachnida</taxon>
        <taxon>Araneae</taxon>
        <taxon>Araneomorphae</taxon>
        <taxon>Entelegynae</taxon>
        <taxon>Araneoidea</taxon>
        <taxon>Araneidae</taxon>
        <taxon>Araneus</taxon>
    </lineage>
</organism>